<dbReference type="Proteomes" id="UP000693970">
    <property type="component" value="Unassembled WGS sequence"/>
</dbReference>
<evidence type="ECO:0000313" key="3">
    <source>
        <dbReference type="EMBL" id="KAG7363849.1"/>
    </source>
</evidence>
<proteinExistence type="predicted"/>
<keyword evidence="2" id="KW-0472">Membrane</keyword>
<keyword evidence="2" id="KW-0812">Transmembrane</keyword>
<feature type="compositionally biased region" description="Basic and acidic residues" evidence="1">
    <location>
        <begin position="367"/>
        <end position="384"/>
    </location>
</feature>
<feature type="transmembrane region" description="Helical" evidence="2">
    <location>
        <begin position="325"/>
        <end position="350"/>
    </location>
</feature>
<feature type="compositionally biased region" description="Basic and acidic residues" evidence="1">
    <location>
        <begin position="811"/>
        <end position="825"/>
    </location>
</feature>
<feature type="region of interest" description="Disordered" evidence="1">
    <location>
        <begin position="1"/>
        <end position="30"/>
    </location>
</feature>
<feature type="transmembrane region" description="Helical" evidence="2">
    <location>
        <begin position="117"/>
        <end position="137"/>
    </location>
</feature>
<evidence type="ECO:0000313" key="4">
    <source>
        <dbReference type="Proteomes" id="UP000693970"/>
    </source>
</evidence>
<feature type="region of interest" description="Disordered" evidence="1">
    <location>
        <begin position="542"/>
        <end position="580"/>
    </location>
</feature>
<accession>A0A9K3LL78</accession>
<protein>
    <submittedName>
        <fullName evidence="3">Uncharacterized protein</fullName>
    </submittedName>
</protein>
<feature type="compositionally biased region" description="Polar residues" evidence="1">
    <location>
        <begin position="606"/>
        <end position="620"/>
    </location>
</feature>
<keyword evidence="2" id="KW-1133">Transmembrane helix</keyword>
<dbReference type="AlphaFoldDB" id="A0A9K3LL78"/>
<comment type="caution">
    <text evidence="3">The sequence shown here is derived from an EMBL/GenBank/DDBJ whole genome shotgun (WGS) entry which is preliminary data.</text>
</comment>
<feature type="compositionally biased region" description="Basic and acidic residues" evidence="1">
    <location>
        <begin position="876"/>
        <end position="896"/>
    </location>
</feature>
<feature type="compositionally biased region" description="Polar residues" evidence="1">
    <location>
        <begin position="556"/>
        <end position="568"/>
    </location>
</feature>
<feature type="transmembrane region" description="Helical" evidence="2">
    <location>
        <begin position="149"/>
        <end position="169"/>
    </location>
</feature>
<evidence type="ECO:0000256" key="2">
    <source>
        <dbReference type="SAM" id="Phobius"/>
    </source>
</evidence>
<feature type="transmembrane region" description="Helical" evidence="2">
    <location>
        <begin position="253"/>
        <end position="273"/>
    </location>
</feature>
<feature type="transmembrane region" description="Helical" evidence="2">
    <location>
        <begin position="47"/>
        <end position="68"/>
    </location>
</feature>
<name>A0A9K3LL78_9STRA</name>
<feature type="compositionally biased region" description="Low complexity" evidence="1">
    <location>
        <begin position="1"/>
        <end position="10"/>
    </location>
</feature>
<reference evidence="3" key="1">
    <citation type="journal article" date="2021" name="Sci. Rep.">
        <title>Diploid genomic architecture of Nitzschia inconspicua, an elite biomass production diatom.</title>
        <authorList>
            <person name="Oliver A."/>
            <person name="Podell S."/>
            <person name="Pinowska A."/>
            <person name="Traller J.C."/>
            <person name="Smith S.R."/>
            <person name="McClure R."/>
            <person name="Beliaev A."/>
            <person name="Bohutskyi P."/>
            <person name="Hill E.A."/>
            <person name="Rabines A."/>
            <person name="Zheng H."/>
            <person name="Allen L.Z."/>
            <person name="Kuo A."/>
            <person name="Grigoriev I.V."/>
            <person name="Allen A.E."/>
            <person name="Hazlebeck D."/>
            <person name="Allen E.E."/>
        </authorList>
    </citation>
    <scope>NUCLEOTIDE SEQUENCE</scope>
    <source>
        <strain evidence="3">Hildebrandi</strain>
    </source>
</reference>
<feature type="compositionally biased region" description="Basic residues" evidence="1">
    <location>
        <begin position="863"/>
        <end position="875"/>
    </location>
</feature>
<feature type="region of interest" description="Disordered" evidence="1">
    <location>
        <begin position="606"/>
        <end position="632"/>
    </location>
</feature>
<evidence type="ECO:0000256" key="1">
    <source>
        <dbReference type="SAM" id="MobiDB-lite"/>
    </source>
</evidence>
<keyword evidence="4" id="KW-1185">Reference proteome</keyword>
<reference evidence="3" key="2">
    <citation type="submission" date="2021-04" db="EMBL/GenBank/DDBJ databases">
        <authorList>
            <person name="Podell S."/>
        </authorList>
    </citation>
    <scope>NUCLEOTIDE SEQUENCE</scope>
    <source>
        <strain evidence="3">Hildebrandi</strain>
    </source>
</reference>
<dbReference type="EMBL" id="JAGRRH010000009">
    <property type="protein sequence ID" value="KAG7363849.1"/>
    <property type="molecule type" value="Genomic_DNA"/>
</dbReference>
<gene>
    <name evidence="3" type="ORF">IV203_037050</name>
</gene>
<feature type="transmembrane region" description="Helical" evidence="2">
    <location>
        <begin position="208"/>
        <end position="232"/>
    </location>
</feature>
<feature type="transmembrane region" description="Helical" evidence="2">
    <location>
        <begin position="293"/>
        <end position="313"/>
    </location>
</feature>
<sequence>MGRSQQQKQQQLEECPSPEEHSSDVSSTDSSSSGYFSYVEGGCYFPYGWGGVSILYILTAIIVSSISVPKIEEQDAAANSSTGTNNVNVIWQSMEIFLSIISAFMAIHLFVKSSLTVSISATLLFGGWTVGFVLRSFLHGRSIDQESDIGYIVTATIHLVFALAMPWLLALLAPSWDVVATAKLAQQQQHQPPYTAHQYTPLLSWMNAAYAFASIVLLGTAVIWAAAGWAVAQQEDFSSNNAFTAKILLQIGQVLFVTGYLLILVGAGLIWGFQAHCQVVYLPDFYLPPSMAASMILWCAIFSAIYRIILVAVPESSDFQIHEHVVAPILLNYCTVTTLCACHNLILSFFPSCQWNDYDEDDQLSQEDDRLQQNDVIGRRHEEKDEVNDDDNESIGHHYELEQNSIREGHVPFQDKVTSQPLPNTVHLGNTVNSSKGTTKRILRRKGQEEPKLSDTVQIMQGGIYDDDDDDSTEVYEHGRPHVYGKYDDWVFGEDVDRNTAMVDIEHQPPRRFFEPNEEEEMDEDGDMQITKALEFMRTLSILPTTAPDRDDDQTIETTKASELSRQGTQKKRSKIDGQVAVTHNSPSVKAALSDFLCVLAPQMSKRSSPQGATKSQHTQGGVEEKPANNTRNVQQAIQEATTIDPCNSGLEEIHRNIHAVSSTFSEKAANTLSLASNTNVLEQVSSAWTSWMANDVEPSNEPTTPKEQKIHAPNVQVTTINERTIRTRKQSAPNQQTTEIDVRQLKDLDTISLANSDESPIPIRDIVINPKDEGSLCFQEDEIGSAINDAIMAQYLQHPYVNGHRDLKNSWDDDGHRGRSKDRGLLSLATRAKSRASSREAERDRKKHAKLARSLSRERSKNASKAKGRRSSRRQHNDDYKKHERKDDPKAVDERALIDAIQENTNVLVHHY</sequence>
<organism evidence="3 4">
    <name type="scientific">Nitzschia inconspicua</name>
    <dbReference type="NCBI Taxonomy" id="303405"/>
    <lineage>
        <taxon>Eukaryota</taxon>
        <taxon>Sar</taxon>
        <taxon>Stramenopiles</taxon>
        <taxon>Ochrophyta</taxon>
        <taxon>Bacillariophyta</taxon>
        <taxon>Bacillariophyceae</taxon>
        <taxon>Bacillariophycidae</taxon>
        <taxon>Bacillariales</taxon>
        <taxon>Bacillariaceae</taxon>
        <taxon>Nitzschia</taxon>
    </lineage>
</organism>
<feature type="region of interest" description="Disordered" evidence="1">
    <location>
        <begin position="811"/>
        <end position="896"/>
    </location>
</feature>
<feature type="transmembrane region" description="Helical" evidence="2">
    <location>
        <begin position="89"/>
        <end position="111"/>
    </location>
</feature>
<feature type="region of interest" description="Disordered" evidence="1">
    <location>
        <begin position="364"/>
        <end position="394"/>
    </location>
</feature>